<evidence type="ECO:0000313" key="7">
    <source>
        <dbReference type="EMBL" id="PNH01810.1"/>
    </source>
</evidence>
<keyword evidence="2" id="KW-0507">mRNA processing</keyword>
<feature type="region of interest" description="Disordered" evidence="6">
    <location>
        <begin position="147"/>
        <end position="171"/>
    </location>
</feature>
<dbReference type="GO" id="GO:0006397">
    <property type="term" value="P:mRNA processing"/>
    <property type="evidence" value="ECO:0007669"/>
    <property type="project" value="UniProtKB-KW"/>
</dbReference>
<accession>A0A2J7ZNI3</accession>
<evidence type="ECO:0000256" key="1">
    <source>
        <dbReference type="ARBA" id="ARBA00004123"/>
    </source>
</evidence>
<feature type="region of interest" description="Disordered" evidence="6">
    <location>
        <begin position="111"/>
        <end position="131"/>
    </location>
</feature>
<dbReference type="InterPro" id="IPR008409">
    <property type="entry name" value="SPF27"/>
</dbReference>
<sequence length="238" mass="24354">MAAQQQQRPLALDYAAHGAAKGWRLNENLIDALPYVDHVPVELKPHVDALVEEEKRRSTKMPSDYLRELQPVRAPQFDEHPVLKTEYERCVTPHGVIGTACDWCLGPRTGPVQQQRPHRPGPGPGALASGAATWGDAADWATWGDGARRGRREAGPAAEGEAAASAGEAAPMAAEAAPTAGGDVEMAAAEEAAAAPAAGEAAAPAAGEAAAALAAGEALGAEANGTHAPMEADANGDS</sequence>
<evidence type="ECO:0000313" key="8">
    <source>
        <dbReference type="Proteomes" id="UP000236333"/>
    </source>
</evidence>
<dbReference type="Proteomes" id="UP000236333">
    <property type="component" value="Unassembled WGS sequence"/>
</dbReference>
<evidence type="ECO:0000256" key="6">
    <source>
        <dbReference type="SAM" id="MobiDB-lite"/>
    </source>
</evidence>
<comment type="subcellular location">
    <subcellularLocation>
        <location evidence="1">Nucleus</location>
    </subcellularLocation>
</comment>
<reference evidence="7 8" key="1">
    <citation type="journal article" date="2017" name="Mol. Biol. Evol.">
        <title>The 4-celled Tetrabaena socialis nuclear genome reveals the essential components for genetic control of cell number at the origin of multicellularity in the volvocine lineage.</title>
        <authorList>
            <person name="Featherston J."/>
            <person name="Arakaki Y."/>
            <person name="Hanschen E.R."/>
            <person name="Ferris P.J."/>
            <person name="Michod R.E."/>
            <person name="Olson B.J.S.C."/>
            <person name="Nozaki H."/>
            <person name="Durand P.M."/>
        </authorList>
    </citation>
    <scope>NUCLEOTIDE SEQUENCE [LARGE SCALE GENOMIC DNA]</scope>
    <source>
        <strain evidence="7 8">NIES-571</strain>
    </source>
</reference>
<dbReference type="EMBL" id="PGGS01000789">
    <property type="protein sequence ID" value="PNH01810.1"/>
    <property type="molecule type" value="Genomic_DNA"/>
</dbReference>
<dbReference type="OrthoDB" id="205794at2759"/>
<comment type="caution">
    <text evidence="7">The sequence shown here is derived from an EMBL/GenBank/DDBJ whole genome shotgun (WGS) entry which is preliminary data.</text>
</comment>
<evidence type="ECO:0000256" key="5">
    <source>
        <dbReference type="ARBA" id="ARBA00023242"/>
    </source>
</evidence>
<keyword evidence="4" id="KW-0508">mRNA splicing</keyword>
<evidence type="ECO:0000256" key="2">
    <source>
        <dbReference type="ARBA" id="ARBA00022664"/>
    </source>
</evidence>
<gene>
    <name evidence="7" type="ORF">TSOC_012284</name>
</gene>
<keyword evidence="5" id="KW-0539">Nucleus</keyword>
<keyword evidence="8" id="KW-1185">Reference proteome</keyword>
<protein>
    <submittedName>
        <fullName evidence="7">Pre-mRNA-splicing factor SPF27</fullName>
    </submittedName>
</protein>
<evidence type="ECO:0000256" key="4">
    <source>
        <dbReference type="ARBA" id="ARBA00023187"/>
    </source>
</evidence>
<organism evidence="7 8">
    <name type="scientific">Tetrabaena socialis</name>
    <dbReference type="NCBI Taxonomy" id="47790"/>
    <lineage>
        <taxon>Eukaryota</taxon>
        <taxon>Viridiplantae</taxon>
        <taxon>Chlorophyta</taxon>
        <taxon>core chlorophytes</taxon>
        <taxon>Chlorophyceae</taxon>
        <taxon>CS clade</taxon>
        <taxon>Chlamydomonadales</taxon>
        <taxon>Tetrabaenaceae</taxon>
        <taxon>Tetrabaena</taxon>
    </lineage>
</organism>
<evidence type="ECO:0000256" key="3">
    <source>
        <dbReference type="ARBA" id="ARBA00022728"/>
    </source>
</evidence>
<feature type="compositionally biased region" description="Low complexity" evidence="6">
    <location>
        <begin position="155"/>
        <end position="171"/>
    </location>
</feature>
<dbReference type="AlphaFoldDB" id="A0A2J7ZNI3"/>
<keyword evidence="3" id="KW-0747">Spliceosome</keyword>
<name>A0A2J7ZNI3_9CHLO</name>
<dbReference type="GO" id="GO:0005681">
    <property type="term" value="C:spliceosomal complex"/>
    <property type="evidence" value="ECO:0007669"/>
    <property type="project" value="UniProtKB-KW"/>
</dbReference>
<dbReference type="GO" id="GO:0008380">
    <property type="term" value="P:RNA splicing"/>
    <property type="evidence" value="ECO:0007669"/>
    <property type="project" value="UniProtKB-KW"/>
</dbReference>
<proteinExistence type="predicted"/>
<dbReference type="Pfam" id="PF05700">
    <property type="entry name" value="BCAS2"/>
    <property type="match status" value="1"/>
</dbReference>